<gene>
    <name evidence="1" type="ORF">N7496_001040</name>
</gene>
<keyword evidence="2" id="KW-1185">Reference proteome</keyword>
<proteinExistence type="predicted"/>
<dbReference type="EMBL" id="JAPZBS010000001">
    <property type="protein sequence ID" value="KAJ5389972.1"/>
    <property type="molecule type" value="Genomic_DNA"/>
</dbReference>
<accession>A0A9W9VV63</accession>
<evidence type="ECO:0000313" key="2">
    <source>
        <dbReference type="Proteomes" id="UP001147782"/>
    </source>
</evidence>
<dbReference type="OrthoDB" id="10457026at2759"/>
<dbReference type="Proteomes" id="UP001147782">
    <property type="component" value="Unassembled WGS sequence"/>
</dbReference>
<organism evidence="1 2">
    <name type="scientific">Penicillium cataractarum</name>
    <dbReference type="NCBI Taxonomy" id="2100454"/>
    <lineage>
        <taxon>Eukaryota</taxon>
        <taxon>Fungi</taxon>
        <taxon>Dikarya</taxon>
        <taxon>Ascomycota</taxon>
        <taxon>Pezizomycotina</taxon>
        <taxon>Eurotiomycetes</taxon>
        <taxon>Eurotiomycetidae</taxon>
        <taxon>Eurotiales</taxon>
        <taxon>Aspergillaceae</taxon>
        <taxon>Penicillium</taxon>
    </lineage>
</organism>
<sequence length="120" mass="13852">MSSKELDSIKTDLQKHHSWERIGASTNQEKNAVLTIIYEVFTLVVRNIHLLGITQDTSVDGAVRIILKSKTQRNSLRAAFVATRFLTRLPANVKGTRKLALKQEMYRLLERYMDLMKNTY</sequence>
<protein>
    <submittedName>
        <fullName evidence="1">Uncharacterized protein</fullName>
    </submittedName>
</protein>
<dbReference type="GeneID" id="81433148"/>
<name>A0A9W9VV63_9EURO</name>
<comment type="caution">
    <text evidence="1">The sequence shown here is derived from an EMBL/GenBank/DDBJ whole genome shotgun (WGS) entry which is preliminary data.</text>
</comment>
<evidence type="ECO:0000313" key="1">
    <source>
        <dbReference type="EMBL" id="KAJ5389972.1"/>
    </source>
</evidence>
<reference evidence="1" key="2">
    <citation type="journal article" date="2023" name="IMA Fungus">
        <title>Comparative genomic study of the Penicillium genus elucidates a diverse pangenome and 15 lateral gene transfer events.</title>
        <authorList>
            <person name="Petersen C."/>
            <person name="Sorensen T."/>
            <person name="Nielsen M.R."/>
            <person name="Sondergaard T.E."/>
            <person name="Sorensen J.L."/>
            <person name="Fitzpatrick D.A."/>
            <person name="Frisvad J.C."/>
            <person name="Nielsen K.L."/>
        </authorList>
    </citation>
    <scope>NUCLEOTIDE SEQUENCE</scope>
    <source>
        <strain evidence="1">IBT 29864</strain>
    </source>
</reference>
<dbReference type="AlphaFoldDB" id="A0A9W9VV63"/>
<reference evidence="1" key="1">
    <citation type="submission" date="2022-11" db="EMBL/GenBank/DDBJ databases">
        <authorList>
            <person name="Petersen C."/>
        </authorList>
    </citation>
    <scope>NUCLEOTIDE SEQUENCE</scope>
    <source>
        <strain evidence="1">IBT 29864</strain>
    </source>
</reference>
<dbReference type="RefSeq" id="XP_056560700.1">
    <property type="nucleotide sequence ID" value="XM_056693971.1"/>
</dbReference>